<feature type="compositionally biased region" description="Basic residues" evidence="1">
    <location>
        <begin position="349"/>
        <end position="364"/>
    </location>
</feature>
<dbReference type="RefSeq" id="XP_058312283.1">
    <property type="nucleotide sequence ID" value="XM_058449939.1"/>
</dbReference>
<evidence type="ECO:0000259" key="2">
    <source>
        <dbReference type="Pfam" id="PF21204"/>
    </source>
</evidence>
<protein>
    <recommendedName>
        <fullName evidence="2">Ell binding protein Ebp1 C-terminal domain-containing protein</fullName>
    </recommendedName>
</protein>
<sequence>MSVNDQPPSADTTISQLANQPFASDLEALDQRLKRLSDDVLPPHPYLLTLPTNAPFRLGSRAANNWAVGHDRPFSPEEQELQYMTFLRHHDTDSLLVAVGDWSDESGRMMADQSSAPSTTETPKETVAKKKISLKDYKHQKTAAPVASSTGHDKRMRDGSNSKREVTQPAPKPDSPKKSDKTDLPPTSISHLRLSPSKGPKKRPSTSDLDYLGSEPAVSYDMHSPKKPRLSPEKDTRTEATLKKSQSPRLPALLSPTLPPTKLPPSSTPPAAKLPRLLSPTLPPDLEKELARFEERSPARHSPKRDIAATKGKRDDAPHSRTPISTNSGSNSSFQNNRAGTSLKDSHSSKQHCIVKLRYGKANRRRVEGLLKFSGKRKAYRSDSPLGQDTDHEDASHLERRKDASSSRGPVASDRPKQKTNPEPEASMGPTGGSLKERKGSAEQPLTPASNSFPSKSDRPKSTTSTPVKDPKASISRRVDTGEIGGKTPVNPSNKRHSVDPGSKESPSQPESRPRNNERRAWRDDFQKFSNTGRELKHASERSRTKTGASATDEKLALVTAIEAIMCFILAFVADDQSKALVRQGGDSSAWVSILAYWRVVRNYSNSYPVLHGLCLLLGAVSYDAIHALDLERLAVSPLPGEHTPVPTPGSDGNTVLSDENKKSRKEFLELRTRLLECYRESQKLWLEGTRVLSEDVLHQEFPATWSHRSHNHAERGKIALKAGDYAGDYFLPFGGTTPPVEVVRFGYSLLKEWCMQQDVTWKRRLSL</sequence>
<feature type="compositionally biased region" description="Pro residues" evidence="1">
    <location>
        <begin position="257"/>
        <end position="268"/>
    </location>
</feature>
<feature type="compositionally biased region" description="Basic and acidic residues" evidence="1">
    <location>
        <begin position="389"/>
        <end position="405"/>
    </location>
</feature>
<feature type="domain" description="Ell binding protein Ebp1 C-terminal" evidence="2">
    <location>
        <begin position="493"/>
        <end position="754"/>
    </location>
</feature>
<accession>A0A9W9TCC6</accession>
<keyword evidence="4" id="KW-1185">Reference proteome</keyword>
<evidence type="ECO:0000313" key="3">
    <source>
        <dbReference type="EMBL" id="KAJ5216470.1"/>
    </source>
</evidence>
<dbReference type="EMBL" id="JAPQKR010000005">
    <property type="protein sequence ID" value="KAJ5216470.1"/>
    <property type="molecule type" value="Genomic_DNA"/>
</dbReference>
<name>A0A9W9TCC6_9EURO</name>
<gene>
    <name evidence="3" type="ORF">N7498_002877</name>
</gene>
<feature type="compositionally biased region" description="Basic and acidic residues" evidence="1">
    <location>
        <begin position="512"/>
        <end position="527"/>
    </location>
</feature>
<feature type="compositionally biased region" description="Basic and acidic residues" evidence="1">
    <location>
        <begin position="230"/>
        <end position="242"/>
    </location>
</feature>
<feature type="compositionally biased region" description="Basic and acidic residues" evidence="1">
    <location>
        <begin position="285"/>
        <end position="319"/>
    </location>
</feature>
<reference evidence="3" key="1">
    <citation type="submission" date="2022-12" db="EMBL/GenBank/DDBJ databases">
        <authorList>
            <person name="Petersen C."/>
        </authorList>
    </citation>
    <scope>NUCLEOTIDE SEQUENCE</scope>
    <source>
        <strain evidence="3">IBT 15544</strain>
    </source>
</reference>
<feature type="compositionally biased region" description="Basic and acidic residues" evidence="1">
    <location>
        <begin position="174"/>
        <end position="183"/>
    </location>
</feature>
<evidence type="ECO:0000313" key="4">
    <source>
        <dbReference type="Proteomes" id="UP001150904"/>
    </source>
</evidence>
<feature type="compositionally biased region" description="Basic and acidic residues" evidence="1">
    <location>
        <begin position="469"/>
        <end position="481"/>
    </location>
</feature>
<dbReference type="OrthoDB" id="284473at2759"/>
<feature type="compositionally biased region" description="Polar residues" evidence="1">
    <location>
        <begin position="112"/>
        <end position="121"/>
    </location>
</feature>
<feature type="region of interest" description="Disordered" evidence="1">
    <location>
        <begin position="107"/>
        <end position="552"/>
    </location>
</feature>
<dbReference type="AlphaFoldDB" id="A0A9W9TCC6"/>
<feature type="compositionally biased region" description="Polar residues" evidence="1">
    <location>
        <begin position="322"/>
        <end position="340"/>
    </location>
</feature>
<dbReference type="Proteomes" id="UP001150904">
    <property type="component" value="Unassembled WGS sequence"/>
</dbReference>
<dbReference type="GeneID" id="83177240"/>
<comment type="caution">
    <text evidence="3">The sequence shown here is derived from an EMBL/GenBank/DDBJ whole genome shotgun (WGS) entry which is preliminary data.</text>
</comment>
<feature type="compositionally biased region" description="Basic and acidic residues" evidence="1">
    <location>
        <begin position="122"/>
        <end position="139"/>
    </location>
</feature>
<proteinExistence type="predicted"/>
<dbReference type="Pfam" id="PF21204">
    <property type="entry name" value="Ebp1_C"/>
    <property type="match status" value="1"/>
</dbReference>
<feature type="compositionally biased region" description="Basic and acidic residues" evidence="1">
    <location>
        <begin position="534"/>
        <end position="544"/>
    </location>
</feature>
<evidence type="ECO:0000256" key="1">
    <source>
        <dbReference type="SAM" id="MobiDB-lite"/>
    </source>
</evidence>
<reference evidence="3" key="2">
    <citation type="journal article" date="2023" name="IMA Fungus">
        <title>Comparative genomic study of the Penicillium genus elucidates a diverse pangenome and 15 lateral gene transfer events.</title>
        <authorList>
            <person name="Petersen C."/>
            <person name="Sorensen T."/>
            <person name="Nielsen M.R."/>
            <person name="Sondergaard T.E."/>
            <person name="Sorensen J.L."/>
            <person name="Fitzpatrick D.A."/>
            <person name="Frisvad J.C."/>
            <person name="Nielsen K.L."/>
        </authorList>
    </citation>
    <scope>NUCLEOTIDE SEQUENCE</scope>
    <source>
        <strain evidence="3">IBT 15544</strain>
    </source>
</reference>
<feature type="compositionally biased region" description="Basic and acidic residues" evidence="1">
    <location>
        <begin position="151"/>
        <end position="166"/>
    </location>
</feature>
<organism evidence="3 4">
    <name type="scientific">Penicillium cinerascens</name>
    <dbReference type="NCBI Taxonomy" id="70096"/>
    <lineage>
        <taxon>Eukaryota</taxon>
        <taxon>Fungi</taxon>
        <taxon>Dikarya</taxon>
        <taxon>Ascomycota</taxon>
        <taxon>Pezizomycotina</taxon>
        <taxon>Eurotiomycetes</taxon>
        <taxon>Eurotiomycetidae</taxon>
        <taxon>Eurotiales</taxon>
        <taxon>Aspergillaceae</taxon>
        <taxon>Penicillium</taxon>
    </lineage>
</organism>
<dbReference type="InterPro" id="IPR049403">
    <property type="entry name" value="Ebp1_C"/>
</dbReference>